<dbReference type="Proteomes" id="UP000030528">
    <property type="component" value="Unassembled WGS sequence"/>
</dbReference>
<dbReference type="STRING" id="1385510.GCA_000425205_02191"/>
<protein>
    <recommendedName>
        <fullName evidence="3">Ribosomal protein L7/L12 C-terminal domain-containing protein</fullName>
    </recommendedName>
</protein>
<dbReference type="Gene3D" id="3.30.1390.10">
    <property type="match status" value="1"/>
</dbReference>
<gene>
    <name evidence="1" type="ORF">N781_16215</name>
</gene>
<evidence type="ECO:0008006" key="3">
    <source>
        <dbReference type="Google" id="ProtNLM"/>
    </source>
</evidence>
<reference evidence="1 2" key="1">
    <citation type="submission" date="2013-08" db="EMBL/GenBank/DDBJ databases">
        <authorList>
            <person name="Huang J."/>
            <person name="Wang G."/>
        </authorList>
    </citation>
    <scope>NUCLEOTIDE SEQUENCE [LARGE SCALE GENOMIC DNA]</scope>
    <source>
        <strain evidence="1 2">JSM 076056</strain>
    </source>
</reference>
<name>A0A0A5GM46_9BACI</name>
<dbReference type="eggNOG" id="ENOG5033B85">
    <property type="taxonomic scope" value="Bacteria"/>
</dbReference>
<comment type="caution">
    <text evidence="1">The sequence shown here is derived from an EMBL/GenBank/DDBJ whole genome shotgun (WGS) entry which is preliminary data.</text>
</comment>
<keyword evidence="2" id="KW-1185">Reference proteome</keyword>
<dbReference type="OrthoDB" id="2649700at2"/>
<accession>A0A0A5GM46</accession>
<proteinExistence type="predicted"/>
<organism evidence="1 2">
    <name type="scientific">Pontibacillus halophilus JSM 076056 = DSM 19796</name>
    <dbReference type="NCBI Taxonomy" id="1385510"/>
    <lineage>
        <taxon>Bacteria</taxon>
        <taxon>Bacillati</taxon>
        <taxon>Bacillota</taxon>
        <taxon>Bacilli</taxon>
        <taxon>Bacillales</taxon>
        <taxon>Bacillaceae</taxon>
        <taxon>Pontibacillus</taxon>
    </lineage>
</organism>
<evidence type="ECO:0000313" key="2">
    <source>
        <dbReference type="Proteomes" id="UP000030528"/>
    </source>
</evidence>
<dbReference type="InterPro" id="IPR014719">
    <property type="entry name" value="Ribosomal_bL12_C/ClpS-like"/>
</dbReference>
<evidence type="ECO:0000313" key="1">
    <source>
        <dbReference type="EMBL" id="KGX92308.1"/>
    </source>
</evidence>
<dbReference type="EMBL" id="AVPE01000006">
    <property type="protein sequence ID" value="KGX92308.1"/>
    <property type="molecule type" value="Genomic_DNA"/>
</dbReference>
<dbReference type="RefSeq" id="WP_026800555.1">
    <property type="nucleotide sequence ID" value="NZ_AULI01000008.1"/>
</dbReference>
<dbReference type="AlphaFoldDB" id="A0A0A5GM46"/>
<sequence length="94" mass="10868">MEFALVCVVFALAVLITMIMMKVEKLEGRLKLMEQNLDRLANHLEVPEPEINEELREIMKDGEDVRAVKRAREALGLSLVEAKEYVDRLKTNRN</sequence>